<name>A0A814Y642_ADIRI</name>
<dbReference type="EMBL" id="CAJNOJ010000070">
    <property type="protein sequence ID" value="CAF1027739.1"/>
    <property type="molecule type" value="Genomic_DNA"/>
</dbReference>
<reference evidence="6" key="1">
    <citation type="submission" date="2021-02" db="EMBL/GenBank/DDBJ databases">
        <authorList>
            <person name="Nowell W R."/>
        </authorList>
    </citation>
    <scope>NUCLEOTIDE SEQUENCE</scope>
</reference>
<keyword evidence="7" id="KW-1185">Reference proteome</keyword>
<comment type="caution">
    <text evidence="6">The sequence shown here is derived from an EMBL/GenBank/DDBJ whole genome shotgun (WGS) entry which is preliminary data.</text>
</comment>
<dbReference type="OrthoDB" id="272810at2759"/>
<proteinExistence type="inferred from homology"/>
<dbReference type="GO" id="GO:0006623">
    <property type="term" value="P:protein targeting to vacuole"/>
    <property type="evidence" value="ECO:0007669"/>
    <property type="project" value="TreeGrafter"/>
</dbReference>
<dbReference type="GO" id="GO:0045053">
    <property type="term" value="P:protein retention in Golgi apparatus"/>
    <property type="evidence" value="ECO:0007669"/>
    <property type="project" value="TreeGrafter"/>
</dbReference>
<protein>
    <submittedName>
        <fullName evidence="6">Uncharacterized protein</fullName>
    </submittedName>
</protein>
<dbReference type="SUPFAM" id="SSF50370">
    <property type="entry name" value="Ricin B-like lectins"/>
    <property type="match status" value="1"/>
</dbReference>
<comment type="similarity">
    <text evidence="1">Belongs to the VPS13 family.</text>
</comment>
<dbReference type="Pfam" id="PF25036">
    <property type="entry name" value="VPS13_VAB"/>
    <property type="match status" value="1"/>
</dbReference>
<feature type="domain" description="Intermembrane lipid transfer protein VPS13-like C-terminal" evidence="4">
    <location>
        <begin position="3316"/>
        <end position="3364"/>
    </location>
</feature>
<evidence type="ECO:0000313" key="6">
    <source>
        <dbReference type="EMBL" id="CAF1225878.1"/>
    </source>
</evidence>
<dbReference type="InterPro" id="IPR035992">
    <property type="entry name" value="Ricin_B-like_lectins"/>
</dbReference>
<dbReference type="PANTHER" id="PTHR16166:SF93">
    <property type="entry name" value="INTERMEMBRANE LIPID TRANSFER PROTEIN VPS13"/>
    <property type="match status" value="1"/>
</dbReference>
<gene>
    <name evidence="5" type="ORF">EDS130_LOCUS16241</name>
    <name evidence="6" type="ORF">XAT740_LOCUS24959</name>
</gene>
<sequence length="3500" mass="402227">MFETIIASFIKRYLIRYIDINADQLSAQLLSKQQIIIDNLRFNITAINEDIRKKFHLPLTIESIDLGQIQCSFVWSSLFFRSTSAAFIIKIQRIHLVVKSYEEETSSETDDETNEKYKRDQLDLAEQQFEKEWECFGEVKRSRWNVQHLIMSFFEKLQIHIHDVHIQYKTSSDQSIGLTCHQIDIGNEPCNELMSRQVIRINQPGLYINTNLVSDHSYILFLESSMAISLTHNHFLVSQQEYRYEFECVLNHFDIKCTAEQIRLLVEILRSIQYSSLYRMIMFDPCRPRSKVSKQSVRIWWRYAILAVLRLRMAVKDSTTSLWFDRSLLINRLHRLNTYARLYRTHLSKSSSLSIEVQQTLSEIEKEFDLEHLLIMRRSIFQSRINEQISQRRKVTPWYANYAQWITSRMIDLWGRTSTNSEVSLNENDVKIQDQVNTFIAESLEDEDLLESCQNAQIFRFNLVLKSIQINLLSSQHAELLGFHLQNFTWLTEVRPRHRALMLAIRLDDLLVRDQEQTETFSAIISANKEVQHQQSSVLDFVFEKRAKMPSSICFRSCGLSIVCCPTSIQRLYRFYVSALDEPSLSIPLSLTYCKRIQHCIARNYRSILEQTVTTSKVRSLKRRHHFAKKILQISVNIGASKIIMPFSSQDSVIVGISCLSFTNVPRNAASVDEEEFLTPVSSPSANDELFEVESTFYSMNFFTADQTSDAVDQSPFKFSIDNVQIGYPACLTQIVQLSNLCFSLQPQNDRLWPIVNISGVFQKVNLCFDLHQIQNLSNALTPWLTLLTCASSQQHYQRSILPGFDCRFEEICVVLNDNSQTLCDIRMCNAYVTFTKNQHLNSMTLSLEDLIIYDCLAKTENGNEILLKVERVSSNSDAFIRVNSHFQTTPTISNINAIVDVNTNKLIFVFNPRTFCTLLNYFSTINRSRITKDTLSKHLENCQLNIKSTQTNIIFHPFTTAKWSNEIKMDRFALNVTFNTYTRCEMMISSLQLLNHSDNLPAINIRDHSNQCEAPSLYCLLTNEKNKQFHLLIKVSSFSYKHSQYLIESVRETYDDIKRNCDYTGQQRFPKALGISWSLCIDVSASTIILPNSIGLELDHIHIQNHPNSSSDFNIDINQLTLIRMKANESNQLETLSKQFLEHMSISVNLQLTTEFTTLLNLQLTSLPRIYLSPVRIHWLSQILRTSFSTNQASSSTNFLFRLQSTQMIIIFLTDRSTDMSVLSEALLDQCQMTYELNYTRQRNIRLQFSSFVIKNRLTDADPSLIALTSPSSIEMCLPQIESEYKQLDIRLSKTDVRLIRPTWRFLIELIEFFNHKHEVEEERKANVLSKNNLIKISFAIESISCWLQDEQITLMNIDLQQFTIQFHTFLKQSGSEWFLHSQLGSISVRDLTTIDQIYVERLGTTTNSTTTPVIQFKLTKDRQAQSQLRITSIQYTHTQYFLLRILEYFHRFQQNEDFYKHFMCKIPQKHTGTLWNIEVTDVTLQIPEDLRKQSELTMQLDKIYFNNCSPGYFMSINITNIKLDLSPLIRAPFNLTIATEQNGLSKNYTIKLKLSSIEFLFDSNQLHLLQSILISNLHQQSTSNPSHLFSSIPTSDFALTMELDQIGLEIFLPGTIEHRHSFAYTNLTNLHLSVDKYSDGDQVLHLICSAIKLTDTRAERQDLIVPSSSSSDSHQLELRFKRTKSSNQCTITLNSIRILFVIDWFIEINSFLHTFSRQSSMMANNISFPFSEIQMNLNHFEIVLASTLHDPYTPALIYSSTMMINYLRTRSSVECLIKDLTMITCQVGNINETSLSIIEPTDCSLLIHASNDLPVQYTCELNFSLLNIRISHSDIHMLFSLFQTISRQMQMRKPLLTTVSTFLASPARDYSTLMSDLLNIKFICTEICVCLIDDCFGVNIPLLNVHLKSFQLQTIEHSVQERKEVCDFELTVLYYNRFQSGFEPLIEPCSLLMILMRTSSINFLSVVSKETLNLNFTKAFHCLLNLVQKNWNTKKKAYFRQVKPIEPYCFTNLIGVPIRFRTWISAEQMFSSNEHFVDHNQTIPFSFQIKTRKNSVVTSLFQTDRRVEIAIDGWKCLQPISIDRTGTFFRIATPTDDNYLVQPTLVLIHIAMTENSIRSITIKSSIEVRNQLLNAIDVRCESRSNLVHEFRLESNEMGSLPIQICSMLKHIQVRPADFALGFCTEPISWFEIEHQNLPNSKKKNSRKSSSSEENRINRQSLFRICSFDGKEAVYYLCIQSKQTLLSTFQDEILSVYELSIHPPLTICNLLPCSLTVTIPICHQKIQLDAYKSHREHTLNLLKNIDLFFTTNLYQMNKPFQLPSIHDLHQRKHAHQRISFYDRNQRELFVDVNIVCMIEFRVKLFISVPYILINRSGIPLIFKDSNSKMETAGQTAEDELTLNREPLLFSFDNSNRTDTCVMRVGTCLQRQQDGRSQWSTKFSLQSGSTHRQLQVRSTHRSMDCTYSIAVDSRLGSGYLKKIHFIFFSARYMIHNQCSHDLLIAQRAISHDESNYLKVAQQATAAYHWPRADLEQLLCVQILDEQQRQYVNWSGGFSIDSTNAFHINMRDKMNQCVLLHVQVIERNETYFVVFMDANRMPAPFRISNRSNISIQFQQTDIPLESTHLTTVVAPHQSIDYAWDEPKLKPSLTCSVVDGTKTAYDLLKLGSAEELYYYNYIYLAFQATFEDDNSIATSDSLSCRLVIECEDNRVFLAQCQESKRSQLWYLTADGLLIHIGSTPVNSNGSRKKDLFDDLRQTYVLDIRDLSNTVTKCFTQLTVRRYDPKRLSTQSWQLTDQGYLCLRDNTSMCIQIFGELQTNCDVLLGPTITNPSQLPVPTMYVRSHPRYSGSGVLYACVFADGPTNVLEINSVKSTDASIVTDTISKVLSTIYHVDLQLPAGAGISVVNSMNHESEELIYMFVDHIHIRYNDEGHEQSIEAMIDSLIISNQLLSTSKPRFLYAGFTDSAAIHFEIHWQKLDFNFNHLHIIRSCQIQINSISIQLDELLLWKLIEFFDIKVFSLSSLVYTLTGINNMNTSNRKVGFSIDDYETDRILSLLTSTHATRIYFNELNISGIDLNLSVSCISSKRLLSSSLLAIKRQASFPLVPFENAQIHLKSYEQTHILNTYDLFLLSILTHYIQVCTRQALKILGSVDFLGNPSGFFRDVTDGLGCLTDERGVGESVKNIAHGVADSTSKVTGSLSREIGKLVSNNEPTHHRRNPTTDNNRSATFGQAIRNSTADLAAGFYGGLTSIIKQPYKGAVKDGVPGLMKGFAKGIVGTISKPVVGILDFTNGVATVIKDGARPPNLALQTCLRPTRCPANALGLLQPYNLLDAKGHNLLYKMNSGNSAERYISHCTISTTANETFEKKSTTTSKATSDRVDVMITTQRVIIYRTDDNPDVCSFEIINSYDFDISMTVIPIEDDHGSFYIQFLFDTRTASPKSNALHRCDTLEQAAILSRDVQRAQEIFQENKMLYVASNDEIEDDYNEIFDDQQTD</sequence>
<dbReference type="InterPro" id="IPR056748">
    <property type="entry name" value="VPS13-like_C"/>
</dbReference>
<feature type="domain" description="Vacuolar protein sorting-associated protein 13 VPS13 adaptor binding" evidence="3">
    <location>
        <begin position="2067"/>
        <end position="2648"/>
    </location>
</feature>
<dbReference type="EMBL" id="CAJNOR010001956">
    <property type="protein sequence ID" value="CAF1225878.1"/>
    <property type="molecule type" value="Genomic_DNA"/>
</dbReference>
<evidence type="ECO:0000313" key="7">
    <source>
        <dbReference type="Proteomes" id="UP000663828"/>
    </source>
</evidence>
<dbReference type="InterPro" id="IPR009543">
    <property type="entry name" value="VPS13_VAB"/>
</dbReference>
<dbReference type="PROSITE" id="PS50231">
    <property type="entry name" value="RICIN_B_LECTIN"/>
    <property type="match status" value="1"/>
</dbReference>
<evidence type="ECO:0000256" key="1">
    <source>
        <dbReference type="ARBA" id="ARBA00006545"/>
    </source>
</evidence>
<evidence type="ECO:0000259" key="4">
    <source>
        <dbReference type="Pfam" id="PF25037"/>
    </source>
</evidence>
<dbReference type="Proteomes" id="UP000663828">
    <property type="component" value="Unassembled WGS sequence"/>
</dbReference>
<dbReference type="PANTHER" id="PTHR16166">
    <property type="entry name" value="VACUOLAR PROTEIN SORTING-ASSOCIATED PROTEIN VPS13"/>
    <property type="match status" value="1"/>
</dbReference>
<feature type="region of interest" description="Disordered" evidence="2">
    <location>
        <begin position="3212"/>
        <end position="3231"/>
    </location>
</feature>
<evidence type="ECO:0000313" key="5">
    <source>
        <dbReference type="EMBL" id="CAF1027739.1"/>
    </source>
</evidence>
<evidence type="ECO:0000259" key="3">
    <source>
        <dbReference type="Pfam" id="PF25036"/>
    </source>
</evidence>
<dbReference type="Pfam" id="PF25037">
    <property type="entry name" value="VPS13_C"/>
    <property type="match status" value="1"/>
</dbReference>
<dbReference type="InterPro" id="IPR026847">
    <property type="entry name" value="VPS13"/>
</dbReference>
<organism evidence="6 7">
    <name type="scientific">Adineta ricciae</name>
    <name type="common">Rotifer</name>
    <dbReference type="NCBI Taxonomy" id="249248"/>
    <lineage>
        <taxon>Eukaryota</taxon>
        <taxon>Metazoa</taxon>
        <taxon>Spiralia</taxon>
        <taxon>Gnathifera</taxon>
        <taxon>Rotifera</taxon>
        <taxon>Eurotatoria</taxon>
        <taxon>Bdelloidea</taxon>
        <taxon>Adinetida</taxon>
        <taxon>Adinetidae</taxon>
        <taxon>Adineta</taxon>
    </lineage>
</organism>
<dbReference type="Proteomes" id="UP000663852">
    <property type="component" value="Unassembled WGS sequence"/>
</dbReference>
<evidence type="ECO:0000256" key="2">
    <source>
        <dbReference type="SAM" id="MobiDB-lite"/>
    </source>
</evidence>
<accession>A0A814Y642</accession>